<protein>
    <submittedName>
        <fullName evidence="1">Uncharacterized protein</fullName>
    </submittedName>
</protein>
<accession>A0A0E9QP38</accession>
<dbReference type="EMBL" id="GBXM01089978">
    <property type="protein sequence ID" value="JAH18599.1"/>
    <property type="molecule type" value="Transcribed_RNA"/>
</dbReference>
<name>A0A0E9QP38_ANGAN</name>
<sequence>MLSPLICVKCTDPYIPNV</sequence>
<proteinExistence type="predicted"/>
<reference evidence="1" key="1">
    <citation type="submission" date="2014-11" db="EMBL/GenBank/DDBJ databases">
        <authorList>
            <person name="Amaro Gonzalez C."/>
        </authorList>
    </citation>
    <scope>NUCLEOTIDE SEQUENCE</scope>
</reference>
<organism evidence="1">
    <name type="scientific">Anguilla anguilla</name>
    <name type="common">European freshwater eel</name>
    <name type="synonym">Muraena anguilla</name>
    <dbReference type="NCBI Taxonomy" id="7936"/>
    <lineage>
        <taxon>Eukaryota</taxon>
        <taxon>Metazoa</taxon>
        <taxon>Chordata</taxon>
        <taxon>Craniata</taxon>
        <taxon>Vertebrata</taxon>
        <taxon>Euteleostomi</taxon>
        <taxon>Actinopterygii</taxon>
        <taxon>Neopterygii</taxon>
        <taxon>Teleostei</taxon>
        <taxon>Anguilliformes</taxon>
        <taxon>Anguillidae</taxon>
        <taxon>Anguilla</taxon>
    </lineage>
</organism>
<reference evidence="1" key="2">
    <citation type="journal article" date="2015" name="Fish Shellfish Immunol.">
        <title>Early steps in the European eel (Anguilla anguilla)-Vibrio vulnificus interaction in the gills: Role of the RtxA13 toxin.</title>
        <authorList>
            <person name="Callol A."/>
            <person name="Pajuelo D."/>
            <person name="Ebbesson L."/>
            <person name="Teles M."/>
            <person name="MacKenzie S."/>
            <person name="Amaro C."/>
        </authorList>
    </citation>
    <scope>NUCLEOTIDE SEQUENCE</scope>
</reference>
<evidence type="ECO:0000313" key="1">
    <source>
        <dbReference type="EMBL" id="JAH18599.1"/>
    </source>
</evidence>
<dbReference type="AlphaFoldDB" id="A0A0E9QP38"/>